<dbReference type="OrthoDB" id="5034579at2759"/>
<dbReference type="InterPro" id="IPR009006">
    <property type="entry name" value="Ala_racemase/Decarboxylase_C"/>
</dbReference>
<feature type="domain" description="Orn/DAP/Arg decarboxylase 2 N-terminal" evidence="7">
    <location>
        <begin position="91"/>
        <end position="333"/>
    </location>
</feature>
<dbReference type="InterPro" id="IPR000183">
    <property type="entry name" value="Orn/DAP/Arg_de-COase"/>
</dbReference>
<name>A0A9W7FHU5_9STRA</name>
<dbReference type="InterPro" id="IPR029066">
    <property type="entry name" value="PLP-binding_barrel"/>
</dbReference>
<dbReference type="Pfam" id="PF02784">
    <property type="entry name" value="Orn_Arg_deC_N"/>
    <property type="match status" value="1"/>
</dbReference>
<evidence type="ECO:0000256" key="1">
    <source>
        <dbReference type="ARBA" id="ARBA00001933"/>
    </source>
</evidence>
<keyword evidence="3 5" id="KW-0663">Pyridoxal phosphate</keyword>
<dbReference type="PANTHER" id="PTHR43727:SF2">
    <property type="entry name" value="GROUP IV DECARBOXYLASE"/>
    <property type="match status" value="1"/>
</dbReference>
<accession>A0A9W7FHU5</accession>
<dbReference type="Proteomes" id="UP001165082">
    <property type="component" value="Unassembled WGS sequence"/>
</dbReference>
<dbReference type="CDD" id="cd06828">
    <property type="entry name" value="PLPDE_III_DapDC"/>
    <property type="match status" value="1"/>
</dbReference>
<keyword evidence="2" id="KW-0210">Decarboxylase</keyword>
<evidence type="ECO:0000256" key="4">
    <source>
        <dbReference type="ARBA" id="ARBA00023239"/>
    </source>
</evidence>
<comment type="cofactor">
    <cofactor evidence="1 5">
        <name>pyridoxal 5'-phosphate</name>
        <dbReference type="ChEBI" id="CHEBI:597326"/>
    </cofactor>
</comment>
<evidence type="ECO:0000256" key="3">
    <source>
        <dbReference type="ARBA" id="ARBA00022898"/>
    </source>
</evidence>
<feature type="compositionally biased region" description="Basic and acidic residues" evidence="6">
    <location>
        <begin position="1"/>
        <end position="10"/>
    </location>
</feature>
<sequence>MPNSPLHRECSGIASKHSITIHPSTTHSTTTHSTTTHSTTTHSTTSLNASPPSSSGFLSSDDLPDLEAIAGTTPFYAYSRERLTSSAKQALAFPNAYGLTVRYAMKALPTRAVLQIFQREGIKIDASSVFEVERAVKAGYKYEDISLSTQELGEEFVGLVKKGVKVNCCSLDQMRKFGEAFKGTGNTKCGIRINPGVGSGGFSASTTGFSKTNVGGPTSSFGIWVGSVEDGTVGGIVEEYGLEVERIHTHIGSGSDPEIWKQVATKSLSFAETFPTVTSVNLGGGYKVGRNPDEVSTDLQEIGLPVKQAFIDFKEKNGRSIKLEIEPGTFLVANAGCVVSKVQDIVKTSSYTFLKLDCGMTDLLRPSLYGAIHPVTVLPRAGEEVGTETEEAVIVGHCCESGDLMTPLPGEPESLGTRPVRKASIGDYCVIDGSGAYCSGMSTKNYNSFPEAGEVLVEEGGKGQLIRKRQQLEQIFQNELTID</sequence>
<feature type="region of interest" description="Disordered" evidence="6">
    <location>
        <begin position="1"/>
        <end position="58"/>
    </location>
</feature>
<dbReference type="EMBL" id="BRXZ01000479">
    <property type="protein sequence ID" value="GMI12478.1"/>
    <property type="molecule type" value="Genomic_DNA"/>
</dbReference>
<evidence type="ECO:0000313" key="8">
    <source>
        <dbReference type="EMBL" id="GMI12478.1"/>
    </source>
</evidence>
<feature type="modified residue" description="N6-(pyridoxal phosphate)lysine" evidence="5">
    <location>
        <position position="106"/>
    </location>
</feature>
<dbReference type="PANTHER" id="PTHR43727">
    <property type="entry name" value="DIAMINOPIMELATE DECARBOXYLASE"/>
    <property type="match status" value="1"/>
</dbReference>
<dbReference type="Gene3D" id="2.40.37.10">
    <property type="entry name" value="Lyase, Ornithine Decarboxylase, Chain A, domain 1"/>
    <property type="match status" value="1"/>
</dbReference>
<organism evidence="8 9">
    <name type="scientific">Triparma retinervis</name>
    <dbReference type="NCBI Taxonomy" id="2557542"/>
    <lineage>
        <taxon>Eukaryota</taxon>
        <taxon>Sar</taxon>
        <taxon>Stramenopiles</taxon>
        <taxon>Ochrophyta</taxon>
        <taxon>Bolidophyceae</taxon>
        <taxon>Parmales</taxon>
        <taxon>Triparmaceae</taxon>
        <taxon>Triparma</taxon>
    </lineage>
</organism>
<reference evidence="8" key="1">
    <citation type="submission" date="2022-07" db="EMBL/GenBank/DDBJ databases">
        <title>Genome analysis of Parmales, a sister group of diatoms, reveals the evolutionary specialization of diatoms from phago-mixotrophs to photoautotrophs.</title>
        <authorList>
            <person name="Ban H."/>
            <person name="Sato S."/>
            <person name="Yoshikawa S."/>
            <person name="Kazumasa Y."/>
            <person name="Nakamura Y."/>
            <person name="Ichinomiya M."/>
            <person name="Saitoh K."/>
            <person name="Sato N."/>
            <person name="Blanc-Mathieu R."/>
            <person name="Endo H."/>
            <person name="Kuwata A."/>
            <person name="Ogata H."/>
        </authorList>
    </citation>
    <scope>NUCLEOTIDE SEQUENCE</scope>
</reference>
<dbReference type="GO" id="GO:0009089">
    <property type="term" value="P:lysine biosynthetic process via diaminopimelate"/>
    <property type="evidence" value="ECO:0007669"/>
    <property type="project" value="InterPro"/>
</dbReference>
<comment type="caution">
    <text evidence="8">The sequence shown here is derived from an EMBL/GenBank/DDBJ whole genome shotgun (WGS) entry which is preliminary data.</text>
</comment>
<protein>
    <recommendedName>
        <fullName evidence="7">Orn/DAP/Arg decarboxylase 2 N-terminal domain-containing protein</fullName>
    </recommendedName>
</protein>
<dbReference type="AlphaFoldDB" id="A0A9W7FHU5"/>
<evidence type="ECO:0000259" key="7">
    <source>
        <dbReference type="Pfam" id="PF02784"/>
    </source>
</evidence>
<keyword evidence="9" id="KW-1185">Reference proteome</keyword>
<dbReference type="InterPro" id="IPR022644">
    <property type="entry name" value="De-COase2_N"/>
</dbReference>
<dbReference type="SUPFAM" id="SSF51419">
    <property type="entry name" value="PLP-binding barrel"/>
    <property type="match status" value="1"/>
</dbReference>
<dbReference type="PRINTS" id="PR01181">
    <property type="entry name" value="DAPDCRBXLASE"/>
</dbReference>
<evidence type="ECO:0000256" key="6">
    <source>
        <dbReference type="SAM" id="MobiDB-lite"/>
    </source>
</evidence>
<evidence type="ECO:0000256" key="5">
    <source>
        <dbReference type="PIRSR" id="PIRSR600183-50"/>
    </source>
</evidence>
<keyword evidence="4" id="KW-0456">Lyase</keyword>
<dbReference type="GO" id="GO:0008836">
    <property type="term" value="F:diaminopimelate decarboxylase activity"/>
    <property type="evidence" value="ECO:0007669"/>
    <property type="project" value="InterPro"/>
</dbReference>
<evidence type="ECO:0000256" key="2">
    <source>
        <dbReference type="ARBA" id="ARBA00022793"/>
    </source>
</evidence>
<evidence type="ECO:0000313" key="9">
    <source>
        <dbReference type="Proteomes" id="UP001165082"/>
    </source>
</evidence>
<gene>
    <name evidence="8" type="ORF">TrRE_jg664</name>
</gene>
<dbReference type="InterPro" id="IPR002986">
    <property type="entry name" value="DAP_deCOOHase_LysA"/>
</dbReference>
<feature type="active site" description="Proton donor" evidence="5">
    <location>
        <position position="399"/>
    </location>
</feature>
<dbReference type="SUPFAM" id="SSF50621">
    <property type="entry name" value="Alanine racemase C-terminal domain-like"/>
    <property type="match status" value="1"/>
</dbReference>
<dbReference type="Gene3D" id="3.20.20.10">
    <property type="entry name" value="Alanine racemase"/>
    <property type="match status" value="1"/>
</dbReference>
<proteinExistence type="predicted"/>
<dbReference type="PRINTS" id="PR01179">
    <property type="entry name" value="ODADCRBXLASE"/>
</dbReference>
<feature type="compositionally biased region" description="Low complexity" evidence="6">
    <location>
        <begin position="17"/>
        <end position="58"/>
    </location>
</feature>